<reference evidence="2 3" key="1">
    <citation type="journal article" date="2010" name="BMC Genomics">
        <title>Genome comparison of the epiphytic bacteria Erwinia billingiae and E. tasmaniensis with the pear pathogen E. pyrifoliae.</title>
        <authorList>
            <person name="Kube M."/>
            <person name="Migdoll A.M."/>
            <person name="Gehring I."/>
            <person name="Heitmann K."/>
            <person name="Mayer Y."/>
            <person name="Kuhl H."/>
            <person name="Knaust F."/>
            <person name="Geider K."/>
            <person name="Reinhardt R."/>
        </authorList>
    </citation>
    <scope>NUCLEOTIDE SEQUENCE [LARGE SCALE GENOMIC DNA]</scope>
    <source>
        <strain evidence="2 3">Eb661</strain>
    </source>
</reference>
<evidence type="ECO:0008006" key="4">
    <source>
        <dbReference type="Google" id="ProtNLM"/>
    </source>
</evidence>
<evidence type="ECO:0000313" key="2">
    <source>
        <dbReference type="EMBL" id="CAX59633.1"/>
    </source>
</evidence>
<dbReference type="eggNOG" id="COG4628">
    <property type="taxonomic scope" value="Bacteria"/>
</dbReference>
<dbReference type="Proteomes" id="UP000008793">
    <property type="component" value="Chromosome"/>
</dbReference>
<gene>
    <name evidence="2" type="ordered locus">EbC_21020</name>
</gene>
<feature type="region of interest" description="Disordered" evidence="1">
    <location>
        <begin position="78"/>
        <end position="115"/>
    </location>
</feature>
<dbReference type="InterPro" id="IPR036361">
    <property type="entry name" value="SAP_dom_sf"/>
</dbReference>
<dbReference type="HOGENOM" id="CLU_151208_1_1_6"/>
<dbReference type="GO" id="GO:0003677">
    <property type="term" value="F:DNA binding"/>
    <property type="evidence" value="ECO:0007669"/>
    <property type="project" value="InterPro"/>
</dbReference>
<dbReference type="Gene3D" id="1.10.720.30">
    <property type="entry name" value="SAP domain"/>
    <property type="match status" value="1"/>
</dbReference>
<dbReference type="EMBL" id="FP236843">
    <property type="protein sequence ID" value="CAX59633.1"/>
    <property type="molecule type" value="Genomic_DNA"/>
</dbReference>
<dbReference type="KEGG" id="ebi:EbC_21020"/>
<organism evidence="3">
    <name type="scientific">Erwinia billingiae (strain Eb661)</name>
    <dbReference type="NCBI Taxonomy" id="634500"/>
    <lineage>
        <taxon>Bacteria</taxon>
        <taxon>Pseudomonadati</taxon>
        <taxon>Pseudomonadota</taxon>
        <taxon>Gammaproteobacteria</taxon>
        <taxon>Enterobacterales</taxon>
        <taxon>Erwiniaceae</taxon>
        <taxon>Erwinia</taxon>
    </lineage>
</organism>
<dbReference type="AlphaFoldDB" id="D8MS26"/>
<proteinExistence type="predicted"/>
<dbReference type="STRING" id="634500.EbC_21020"/>
<name>D8MS26_ERWBE</name>
<protein>
    <recommendedName>
        <fullName evidence="4">DUF2132 domain-containing protein</fullName>
    </recommendedName>
</protein>
<dbReference type="Pfam" id="PF09905">
    <property type="entry name" value="VF530"/>
    <property type="match status" value="1"/>
</dbReference>
<accession>D8MS26</accession>
<evidence type="ECO:0000256" key="1">
    <source>
        <dbReference type="SAM" id="MobiDB-lite"/>
    </source>
</evidence>
<dbReference type="RefSeq" id="WP_013202123.1">
    <property type="nucleotide sequence ID" value="NC_014306.1"/>
</dbReference>
<dbReference type="InterPro" id="IPR018668">
    <property type="entry name" value="DNA-binding_VF530-like"/>
</dbReference>
<sequence length="115" mass="12855">MTTHSSNDPMHGVTLEAVVLALVDRFGWAELANRININCFKSDPSVKSSLKFLRRTPWARKEVEDLYLASLNDKSAATTRATAVPQSAPVPDHSATHEPDILTEDPWANWKKKDQ</sequence>
<evidence type="ECO:0000313" key="3">
    <source>
        <dbReference type="Proteomes" id="UP000008793"/>
    </source>
</evidence>
<keyword evidence="3" id="KW-1185">Reference proteome</keyword>
<dbReference type="GeneID" id="97007253"/>